<dbReference type="PANTHER" id="PTHR11575">
    <property type="entry name" value="5'-NUCLEOTIDASE-RELATED"/>
    <property type="match status" value="1"/>
</dbReference>
<dbReference type="InterPro" id="IPR004843">
    <property type="entry name" value="Calcineurin-like_PHP"/>
</dbReference>
<accession>A0A1G9T732</accession>
<dbReference type="RefSeq" id="WP_089696326.1">
    <property type="nucleotide sequence ID" value="NZ_FNHL01000002.1"/>
</dbReference>
<dbReference type="InterPro" id="IPR036907">
    <property type="entry name" value="5'-Nucleotdase_C_sf"/>
</dbReference>
<dbReference type="PANTHER" id="PTHR11575:SF24">
    <property type="entry name" value="5'-NUCLEOTIDASE"/>
    <property type="match status" value="1"/>
</dbReference>
<dbReference type="EMBL" id="FNHL01000002">
    <property type="protein sequence ID" value="SDM43491.1"/>
    <property type="molecule type" value="Genomic_DNA"/>
</dbReference>
<dbReference type="AlphaFoldDB" id="A0A1G9T732"/>
<dbReference type="STRING" id="660521.SAMN04487949_1647"/>
<proteinExistence type="predicted"/>
<dbReference type="GO" id="GO:0016787">
    <property type="term" value="F:hydrolase activity"/>
    <property type="evidence" value="ECO:0007669"/>
    <property type="project" value="InterPro"/>
</dbReference>
<gene>
    <name evidence="4" type="ORF">SAMN04487949_1647</name>
</gene>
<dbReference type="OrthoDB" id="21342at2157"/>
<dbReference type="Pfam" id="PF00149">
    <property type="entry name" value="Metallophos"/>
    <property type="match status" value="1"/>
</dbReference>
<keyword evidence="1" id="KW-0732">Signal</keyword>
<dbReference type="GO" id="GO:0009166">
    <property type="term" value="P:nucleotide catabolic process"/>
    <property type="evidence" value="ECO:0007669"/>
    <property type="project" value="InterPro"/>
</dbReference>
<dbReference type="InterPro" id="IPR029052">
    <property type="entry name" value="Metallo-depent_PP-like"/>
</dbReference>
<dbReference type="Gene3D" id="3.90.780.10">
    <property type="entry name" value="5'-Nucleotidase, C-terminal domain"/>
    <property type="match status" value="1"/>
</dbReference>
<feature type="domain" description="Calcineurin-like phosphoesterase" evidence="2">
    <location>
        <begin position="3"/>
        <end position="200"/>
    </location>
</feature>
<evidence type="ECO:0000313" key="5">
    <source>
        <dbReference type="Proteomes" id="UP000199451"/>
    </source>
</evidence>
<evidence type="ECO:0000256" key="1">
    <source>
        <dbReference type="ARBA" id="ARBA00022729"/>
    </source>
</evidence>
<dbReference type="Gene3D" id="3.60.21.10">
    <property type="match status" value="1"/>
</dbReference>
<dbReference type="InterPro" id="IPR006179">
    <property type="entry name" value="5_nucleotidase/apyrase"/>
</dbReference>
<organism evidence="4 5">
    <name type="scientific">Halogranum gelatinilyticum</name>
    <dbReference type="NCBI Taxonomy" id="660521"/>
    <lineage>
        <taxon>Archaea</taxon>
        <taxon>Methanobacteriati</taxon>
        <taxon>Methanobacteriota</taxon>
        <taxon>Stenosarchaea group</taxon>
        <taxon>Halobacteria</taxon>
        <taxon>Halobacteriales</taxon>
        <taxon>Haloferacaceae</taxon>
    </lineage>
</organism>
<sequence>MPRFLHYSDIENVYDDPERAGRLAGTITELDGDDALVVGTGDNTSPGVVAMVAKGHQALDFFRAVDADLATFGNHDFDYGPDETRTLLADAPQTWVSANVFDEDGEPFGAAEGVVPWTVEQVDGARVGFFGVTDPATDSLNPSAAELTLSDPYEAAESAVADLRAEGVDYVVALSHLGGGDDELAERVDVDVILGGHVHSERAEYVNDTLLTRPGVNGEVVLEVTLDADGARVERHDATQGPETPELADALRARVAAAGLDEVVATVDEPIPRDADVVHGGECRVGNFVADAYRWAADSDVALQNSGGLRAGPPLAGDVTIADLVSVVPFEEPVAVAEVTGAELLDAFRQMSSAVVDFGEDGWWHGHVSGARIVWDDDAAELLEATVGGEPVDPERLYTVAMAEYLLHSDHEFPAIEERHRAGEFGIQHDVLADYAREFGIDSAVEGRIERRSSAAGSATTATSASQTE</sequence>
<feature type="domain" description="5'-Nucleotidase C-terminal" evidence="3">
    <location>
        <begin position="263"/>
        <end position="417"/>
    </location>
</feature>
<dbReference type="SUPFAM" id="SSF55816">
    <property type="entry name" value="5'-nucleotidase (syn. UDP-sugar hydrolase), C-terminal domain"/>
    <property type="match status" value="1"/>
</dbReference>
<dbReference type="SUPFAM" id="SSF56300">
    <property type="entry name" value="Metallo-dependent phosphatases"/>
    <property type="match status" value="1"/>
</dbReference>
<reference evidence="5" key="1">
    <citation type="submission" date="2016-10" db="EMBL/GenBank/DDBJ databases">
        <authorList>
            <person name="Varghese N."/>
            <person name="Submissions S."/>
        </authorList>
    </citation>
    <scope>NUCLEOTIDE SEQUENCE [LARGE SCALE GENOMIC DNA]</scope>
    <source>
        <strain evidence="5">CGMCC 1.10119</strain>
    </source>
</reference>
<keyword evidence="5" id="KW-1185">Reference proteome</keyword>
<dbReference type="Proteomes" id="UP000199451">
    <property type="component" value="Unassembled WGS sequence"/>
</dbReference>
<evidence type="ECO:0000313" key="4">
    <source>
        <dbReference type="EMBL" id="SDM43491.1"/>
    </source>
</evidence>
<dbReference type="CDD" id="cd00845">
    <property type="entry name" value="MPP_UshA_N_like"/>
    <property type="match status" value="1"/>
</dbReference>
<protein>
    <submittedName>
        <fullName evidence="4">Calcineurin-like phosphoesterase</fullName>
    </submittedName>
</protein>
<name>A0A1G9T732_9EURY</name>
<evidence type="ECO:0000259" key="3">
    <source>
        <dbReference type="Pfam" id="PF02872"/>
    </source>
</evidence>
<dbReference type="PRINTS" id="PR01607">
    <property type="entry name" value="APYRASEFAMLY"/>
</dbReference>
<dbReference type="InterPro" id="IPR008334">
    <property type="entry name" value="5'-Nucleotdase_C"/>
</dbReference>
<evidence type="ECO:0000259" key="2">
    <source>
        <dbReference type="Pfam" id="PF00149"/>
    </source>
</evidence>
<dbReference type="Pfam" id="PF02872">
    <property type="entry name" value="5_nucleotid_C"/>
    <property type="match status" value="1"/>
</dbReference>